<proteinExistence type="predicted"/>
<name>A0A5C3Q7R7_9AGAR</name>
<keyword evidence="3" id="KW-1185">Reference proteome</keyword>
<sequence>MLKAIHDHNVRPRSDSTGDPALRKMELWLHRGTRKELVDTTARAQCLQQNHNVHTVEDAQNTARRLEDDQHKRRNCTCTNCAADTDLGCEKPHKCAVTAQKLLNRLNETW</sequence>
<accession>A0A5C3Q7R7</accession>
<evidence type="ECO:0000313" key="3">
    <source>
        <dbReference type="Proteomes" id="UP000305067"/>
    </source>
</evidence>
<gene>
    <name evidence="2" type="ORF">BDV98DRAFT_472469</name>
</gene>
<dbReference type="STRING" id="1884261.A0A5C3Q7R7"/>
<dbReference type="AlphaFoldDB" id="A0A5C3Q7R7"/>
<reference evidence="2 3" key="1">
    <citation type="journal article" date="2019" name="Nat. Ecol. Evol.">
        <title>Megaphylogeny resolves global patterns of mushroom evolution.</title>
        <authorList>
            <person name="Varga T."/>
            <person name="Krizsan K."/>
            <person name="Foldi C."/>
            <person name="Dima B."/>
            <person name="Sanchez-Garcia M."/>
            <person name="Sanchez-Ramirez S."/>
            <person name="Szollosi G.J."/>
            <person name="Szarkandi J.G."/>
            <person name="Papp V."/>
            <person name="Albert L."/>
            <person name="Andreopoulos W."/>
            <person name="Angelini C."/>
            <person name="Antonin V."/>
            <person name="Barry K.W."/>
            <person name="Bougher N.L."/>
            <person name="Buchanan P."/>
            <person name="Buyck B."/>
            <person name="Bense V."/>
            <person name="Catcheside P."/>
            <person name="Chovatia M."/>
            <person name="Cooper J."/>
            <person name="Damon W."/>
            <person name="Desjardin D."/>
            <person name="Finy P."/>
            <person name="Geml J."/>
            <person name="Haridas S."/>
            <person name="Hughes K."/>
            <person name="Justo A."/>
            <person name="Karasinski D."/>
            <person name="Kautmanova I."/>
            <person name="Kiss B."/>
            <person name="Kocsube S."/>
            <person name="Kotiranta H."/>
            <person name="LaButti K.M."/>
            <person name="Lechner B.E."/>
            <person name="Liimatainen K."/>
            <person name="Lipzen A."/>
            <person name="Lukacs Z."/>
            <person name="Mihaltcheva S."/>
            <person name="Morgado L.N."/>
            <person name="Niskanen T."/>
            <person name="Noordeloos M.E."/>
            <person name="Ohm R.A."/>
            <person name="Ortiz-Santana B."/>
            <person name="Ovrebo C."/>
            <person name="Racz N."/>
            <person name="Riley R."/>
            <person name="Savchenko A."/>
            <person name="Shiryaev A."/>
            <person name="Soop K."/>
            <person name="Spirin V."/>
            <person name="Szebenyi C."/>
            <person name="Tomsovsky M."/>
            <person name="Tulloss R.E."/>
            <person name="Uehling J."/>
            <person name="Grigoriev I.V."/>
            <person name="Vagvolgyi C."/>
            <person name="Papp T."/>
            <person name="Martin F.M."/>
            <person name="Miettinen O."/>
            <person name="Hibbett D.S."/>
            <person name="Nagy L.G."/>
        </authorList>
    </citation>
    <scope>NUCLEOTIDE SEQUENCE [LARGE SCALE GENOMIC DNA]</scope>
    <source>
        <strain evidence="2 3">CBS 309.79</strain>
    </source>
</reference>
<protein>
    <submittedName>
        <fullName evidence="2">Uncharacterized protein</fullName>
    </submittedName>
</protein>
<dbReference type="Proteomes" id="UP000305067">
    <property type="component" value="Unassembled WGS sequence"/>
</dbReference>
<feature type="non-terminal residue" evidence="2">
    <location>
        <position position="110"/>
    </location>
</feature>
<feature type="region of interest" description="Disordered" evidence="1">
    <location>
        <begin position="1"/>
        <end position="21"/>
    </location>
</feature>
<dbReference type="OrthoDB" id="2205812at2759"/>
<evidence type="ECO:0000313" key="2">
    <source>
        <dbReference type="EMBL" id="TFK98032.1"/>
    </source>
</evidence>
<dbReference type="EMBL" id="ML178842">
    <property type="protein sequence ID" value="TFK98032.1"/>
    <property type="molecule type" value="Genomic_DNA"/>
</dbReference>
<organism evidence="2 3">
    <name type="scientific">Pterulicium gracile</name>
    <dbReference type="NCBI Taxonomy" id="1884261"/>
    <lineage>
        <taxon>Eukaryota</taxon>
        <taxon>Fungi</taxon>
        <taxon>Dikarya</taxon>
        <taxon>Basidiomycota</taxon>
        <taxon>Agaricomycotina</taxon>
        <taxon>Agaricomycetes</taxon>
        <taxon>Agaricomycetidae</taxon>
        <taxon>Agaricales</taxon>
        <taxon>Pleurotineae</taxon>
        <taxon>Pterulaceae</taxon>
        <taxon>Pterulicium</taxon>
    </lineage>
</organism>
<evidence type="ECO:0000256" key="1">
    <source>
        <dbReference type="SAM" id="MobiDB-lite"/>
    </source>
</evidence>